<proteinExistence type="inferred from homology"/>
<keyword evidence="5" id="KW-1185">Reference proteome</keyword>
<feature type="region of interest" description="Disordered" evidence="3">
    <location>
        <begin position="118"/>
        <end position="153"/>
    </location>
</feature>
<dbReference type="Proteomes" id="UP001497383">
    <property type="component" value="Chromosome 1"/>
</dbReference>
<accession>A0ABP0ZE52</accession>
<gene>
    <name evidence="4" type="ORF">LODBEIA_P03780</name>
</gene>
<dbReference type="Pfam" id="PF07896">
    <property type="entry name" value="DUF1674"/>
    <property type="match status" value="1"/>
</dbReference>
<evidence type="ECO:0000256" key="1">
    <source>
        <dbReference type="ARBA" id="ARBA00005701"/>
    </source>
</evidence>
<dbReference type="RefSeq" id="XP_066827316.1">
    <property type="nucleotide sequence ID" value="XM_066973927.1"/>
</dbReference>
<dbReference type="GeneID" id="92205574"/>
<evidence type="ECO:0000256" key="2">
    <source>
        <dbReference type="ARBA" id="ARBA00022170"/>
    </source>
</evidence>
<feature type="compositionally biased region" description="Basic and acidic residues" evidence="3">
    <location>
        <begin position="131"/>
        <end position="143"/>
    </location>
</feature>
<evidence type="ECO:0000313" key="4">
    <source>
        <dbReference type="EMBL" id="CAK9435651.1"/>
    </source>
</evidence>
<name>A0ABP0ZE52_9ASCO</name>
<evidence type="ECO:0000313" key="5">
    <source>
        <dbReference type="Proteomes" id="UP001497383"/>
    </source>
</evidence>
<dbReference type="PANTHER" id="PTHR28524:SF3">
    <property type="entry name" value="SUCCINATE DEHYDROGENASE ASSEMBLY FACTOR 4, MITOCHONDRIAL"/>
    <property type="match status" value="1"/>
</dbReference>
<comment type="similarity">
    <text evidence="1">Belongs to the SDHAF4 family.</text>
</comment>
<evidence type="ECO:0000256" key="3">
    <source>
        <dbReference type="SAM" id="MobiDB-lite"/>
    </source>
</evidence>
<feature type="region of interest" description="Disordered" evidence="3">
    <location>
        <begin position="71"/>
        <end position="103"/>
    </location>
</feature>
<protein>
    <recommendedName>
        <fullName evidence="2">Succinate dehydrogenase assembly factor 4, mitochondrial</fullName>
    </recommendedName>
</protein>
<dbReference type="InterPro" id="IPR012875">
    <property type="entry name" value="SDHF4"/>
</dbReference>
<feature type="region of interest" description="Disordered" evidence="3">
    <location>
        <begin position="34"/>
        <end position="57"/>
    </location>
</feature>
<dbReference type="PANTHER" id="PTHR28524">
    <property type="entry name" value="SUCCINATE DEHYDROGENASE ASSEMBLY FACTOR 4, MITOCHONDRIAL"/>
    <property type="match status" value="1"/>
</dbReference>
<sequence length="153" mass="17256">MISRVFKFNSLKLINATAAAATTAPIQSSRFYTPKFGEPYQGPPKLPKEEQEEFERLQKIAQSQIAIEEYNDQLLAEEQQEKQQQEQSQGGADADQRAPVVSQNSDIGSFAYLRTIPEFEGDVNPQTGERGGPKQDPLKRSDEWTFNGRTIDF</sequence>
<dbReference type="EMBL" id="OZ022405">
    <property type="protein sequence ID" value="CAK9435651.1"/>
    <property type="molecule type" value="Genomic_DNA"/>
</dbReference>
<feature type="compositionally biased region" description="Basic and acidic residues" evidence="3">
    <location>
        <begin position="46"/>
        <end position="57"/>
    </location>
</feature>
<organism evidence="4 5">
    <name type="scientific">Lodderomyces beijingensis</name>
    <dbReference type="NCBI Taxonomy" id="1775926"/>
    <lineage>
        <taxon>Eukaryota</taxon>
        <taxon>Fungi</taxon>
        <taxon>Dikarya</taxon>
        <taxon>Ascomycota</taxon>
        <taxon>Saccharomycotina</taxon>
        <taxon>Pichiomycetes</taxon>
        <taxon>Debaryomycetaceae</taxon>
        <taxon>Candida/Lodderomyces clade</taxon>
        <taxon>Lodderomyces</taxon>
    </lineage>
</organism>
<reference evidence="4 5" key="1">
    <citation type="submission" date="2024-03" db="EMBL/GenBank/DDBJ databases">
        <authorList>
            <person name="Brejova B."/>
        </authorList>
    </citation>
    <scope>NUCLEOTIDE SEQUENCE [LARGE SCALE GENOMIC DNA]</scope>
    <source>
        <strain evidence="4 5">CBS 14171</strain>
    </source>
</reference>